<keyword evidence="7" id="KW-0808">Transferase</keyword>
<evidence type="ECO:0000256" key="17">
    <source>
        <dbReference type="SAM" id="Phobius"/>
    </source>
</evidence>
<dbReference type="EMBL" id="JAMWDU010000001">
    <property type="protein sequence ID" value="MCP8886210.1"/>
    <property type="molecule type" value="Genomic_DNA"/>
</dbReference>
<dbReference type="Pfam" id="PF13807">
    <property type="entry name" value="GNVR"/>
    <property type="match status" value="1"/>
</dbReference>
<dbReference type="GO" id="GO:0004713">
    <property type="term" value="F:protein tyrosine kinase activity"/>
    <property type="evidence" value="ECO:0007669"/>
    <property type="project" value="TreeGrafter"/>
</dbReference>
<evidence type="ECO:0000256" key="15">
    <source>
        <dbReference type="ARBA" id="ARBA00051245"/>
    </source>
</evidence>
<dbReference type="Proteomes" id="UP001060275">
    <property type="component" value="Unassembled WGS sequence"/>
</dbReference>
<reference evidence="21" key="1">
    <citation type="submission" date="2022-06" db="EMBL/GenBank/DDBJ databases">
        <title>Devosia sp. XJ19-45 genome assembly.</title>
        <authorList>
            <person name="Li B."/>
            <person name="Cai M."/>
            <person name="Nie G."/>
            <person name="Li W."/>
        </authorList>
    </citation>
    <scope>NUCLEOTIDE SEQUENCE</scope>
    <source>
        <strain evidence="21">XJ19-45</strain>
    </source>
</reference>
<evidence type="ECO:0000259" key="20">
    <source>
        <dbReference type="Pfam" id="PF13807"/>
    </source>
</evidence>
<evidence type="ECO:0000256" key="9">
    <source>
        <dbReference type="ARBA" id="ARBA00022741"/>
    </source>
</evidence>
<proteinExistence type="inferred from homology"/>
<dbReference type="InterPro" id="IPR003856">
    <property type="entry name" value="LPS_length_determ_N"/>
</dbReference>
<keyword evidence="11" id="KW-0067">ATP-binding</keyword>
<dbReference type="RefSeq" id="WP_254672612.1">
    <property type="nucleotide sequence ID" value="NZ_JAMWDU010000001.1"/>
</dbReference>
<dbReference type="InterPro" id="IPR025669">
    <property type="entry name" value="AAA_dom"/>
</dbReference>
<dbReference type="InterPro" id="IPR005702">
    <property type="entry name" value="Wzc-like_C"/>
</dbReference>
<keyword evidence="13 17" id="KW-0472">Membrane</keyword>
<evidence type="ECO:0000256" key="4">
    <source>
        <dbReference type="ARBA" id="ARBA00011903"/>
    </source>
</evidence>
<evidence type="ECO:0000256" key="3">
    <source>
        <dbReference type="ARBA" id="ARBA00008883"/>
    </source>
</evidence>
<dbReference type="InterPro" id="IPR032807">
    <property type="entry name" value="GNVR"/>
</dbReference>
<comment type="similarity">
    <text evidence="3">Belongs to the etk/wzc family.</text>
</comment>
<evidence type="ECO:0000256" key="7">
    <source>
        <dbReference type="ARBA" id="ARBA00022679"/>
    </source>
</evidence>
<evidence type="ECO:0000256" key="12">
    <source>
        <dbReference type="ARBA" id="ARBA00022989"/>
    </source>
</evidence>
<feature type="domain" description="Tyrosine-protein kinase G-rich" evidence="20">
    <location>
        <begin position="362"/>
        <end position="434"/>
    </location>
</feature>
<feature type="transmembrane region" description="Helical" evidence="17">
    <location>
        <begin position="20"/>
        <end position="43"/>
    </location>
</feature>
<dbReference type="InterPro" id="IPR050445">
    <property type="entry name" value="Bact_polysacc_biosynth/exp"/>
</dbReference>
<evidence type="ECO:0000256" key="13">
    <source>
        <dbReference type="ARBA" id="ARBA00023136"/>
    </source>
</evidence>
<keyword evidence="9" id="KW-0547">Nucleotide-binding</keyword>
<name>A0A9Q4FRU6_9HYPH</name>
<evidence type="ECO:0000256" key="11">
    <source>
        <dbReference type="ARBA" id="ARBA00022840"/>
    </source>
</evidence>
<keyword evidence="5" id="KW-1003">Cell membrane</keyword>
<keyword evidence="12 17" id="KW-1133">Transmembrane helix</keyword>
<feature type="domain" description="Polysaccharide chain length determinant N-terminal" evidence="18">
    <location>
        <begin position="4"/>
        <end position="60"/>
    </location>
</feature>
<evidence type="ECO:0000256" key="10">
    <source>
        <dbReference type="ARBA" id="ARBA00022777"/>
    </source>
</evidence>
<dbReference type="PANTHER" id="PTHR32309">
    <property type="entry name" value="TYROSINE-PROTEIN KINASE"/>
    <property type="match status" value="1"/>
</dbReference>
<dbReference type="Gene3D" id="3.40.50.300">
    <property type="entry name" value="P-loop containing nucleotide triphosphate hydrolases"/>
    <property type="match status" value="1"/>
</dbReference>
<feature type="domain" description="AAA" evidence="19">
    <location>
        <begin position="512"/>
        <end position="668"/>
    </location>
</feature>
<evidence type="ECO:0000313" key="22">
    <source>
        <dbReference type="Proteomes" id="UP001060275"/>
    </source>
</evidence>
<evidence type="ECO:0000256" key="16">
    <source>
        <dbReference type="SAM" id="Coils"/>
    </source>
</evidence>
<dbReference type="EC" id="2.7.10.2" evidence="4"/>
<dbReference type="Pfam" id="PF02706">
    <property type="entry name" value="Wzz"/>
    <property type="match status" value="1"/>
</dbReference>
<dbReference type="CDD" id="cd05387">
    <property type="entry name" value="BY-kinase"/>
    <property type="match status" value="1"/>
</dbReference>
<evidence type="ECO:0000256" key="8">
    <source>
        <dbReference type="ARBA" id="ARBA00022692"/>
    </source>
</evidence>
<accession>A0A9Q4FRU6</accession>
<dbReference type="GO" id="GO:0005886">
    <property type="term" value="C:plasma membrane"/>
    <property type="evidence" value="ECO:0007669"/>
    <property type="project" value="UniProtKB-SubCell"/>
</dbReference>
<evidence type="ECO:0000256" key="2">
    <source>
        <dbReference type="ARBA" id="ARBA00007316"/>
    </source>
</evidence>
<comment type="caution">
    <text evidence="21">The sequence shown here is derived from an EMBL/GenBank/DDBJ whole genome shotgun (WGS) entry which is preliminary data.</text>
</comment>
<evidence type="ECO:0000256" key="5">
    <source>
        <dbReference type="ARBA" id="ARBA00022475"/>
    </source>
</evidence>
<evidence type="ECO:0000256" key="14">
    <source>
        <dbReference type="ARBA" id="ARBA00023137"/>
    </source>
</evidence>
<dbReference type="PANTHER" id="PTHR32309:SF13">
    <property type="entry name" value="FERRIC ENTEROBACTIN TRANSPORT PROTEIN FEPE"/>
    <property type="match status" value="1"/>
</dbReference>
<keyword evidence="10" id="KW-0418">Kinase</keyword>
<keyword evidence="8 17" id="KW-0812">Transmembrane</keyword>
<dbReference type="Pfam" id="PF13614">
    <property type="entry name" value="AAA_31"/>
    <property type="match status" value="1"/>
</dbReference>
<organism evidence="21 22">
    <name type="scientific">Devosia ureilytica</name>
    <dbReference type="NCBI Taxonomy" id="2952754"/>
    <lineage>
        <taxon>Bacteria</taxon>
        <taxon>Pseudomonadati</taxon>
        <taxon>Pseudomonadota</taxon>
        <taxon>Alphaproteobacteria</taxon>
        <taxon>Hyphomicrobiales</taxon>
        <taxon>Devosiaceae</taxon>
        <taxon>Devosia</taxon>
    </lineage>
</organism>
<sequence>MDAEIDLRTIFSFIRRQARLILAVFLAVIGLASIYIFTLTPIYTATTLVMFDPQDGDLLHDRTQNGLGSLADPRVEGEVLLARSDNVLLSVIERENLLDDPELHPQLGFSARVLSLLGLQKPALPSAEQALQQALSALGHMVKVQRQRSTYLINISASSVSPDNAERISNALARAYIDTQLSAKVQSISDARDVLVEQLGAARQGVIASEGSFDRYIEANLGSIIEQTSSPELSTLQVQMRQLGTLRQAHAAEVATLQSLLAGQDYSALASRLADQDLAELEEERQGLLARLQDEAAIASDIDLRQDLAGVEARLVERANLGISSIQAELQQTQVAENSLRQNLRTAIVSSGLPPKTLTELYDLQQQTELSRQQYDQLLLRSQQLQAQATLQLPDSRVVSPALRPSEPSAPNSRLMLMTAALAGIALGVALAFLYEFFIGGVTSDEQLAALARARSAVVVPRAKVQPNQLSVADLVVDAPLSAFAEAVRRIRTDIDRGLRLQKERPSDLAPVIMVASTVPGEGKTTLSLSIARSYALAGQSTLLIDCDLRRPSLHRELGAQPSDNLVSLLQSRGPNEVLDDAILKDDLSDLYTLVGSTGSRSATDQLITSPNFGRLLSASRRTFDVIILDTPPLSPVVDGIYLAKLADAVVMVVQWASTAQQEVRKSLLSIEGENEREQVIVPVLNQQEVTSSPYHRRYASYYQEKTV</sequence>
<keyword evidence="14" id="KW-0829">Tyrosine-protein kinase</keyword>
<dbReference type="AlphaFoldDB" id="A0A9Q4FRU6"/>
<gene>
    <name evidence="21" type="ORF">NF348_03760</name>
</gene>
<comment type="similarity">
    <text evidence="2">Belongs to the CpsD/CapB family.</text>
</comment>
<evidence type="ECO:0000256" key="1">
    <source>
        <dbReference type="ARBA" id="ARBA00004429"/>
    </source>
</evidence>
<comment type="catalytic activity">
    <reaction evidence="15">
        <text>L-tyrosyl-[protein] + ATP = O-phospho-L-tyrosyl-[protein] + ADP + H(+)</text>
        <dbReference type="Rhea" id="RHEA:10596"/>
        <dbReference type="Rhea" id="RHEA-COMP:10136"/>
        <dbReference type="Rhea" id="RHEA-COMP:20101"/>
        <dbReference type="ChEBI" id="CHEBI:15378"/>
        <dbReference type="ChEBI" id="CHEBI:30616"/>
        <dbReference type="ChEBI" id="CHEBI:46858"/>
        <dbReference type="ChEBI" id="CHEBI:61978"/>
        <dbReference type="ChEBI" id="CHEBI:456216"/>
        <dbReference type="EC" id="2.7.10.2"/>
    </reaction>
</comment>
<comment type="subcellular location">
    <subcellularLocation>
        <location evidence="1">Cell inner membrane</location>
        <topology evidence="1">Multi-pass membrane protein</topology>
    </subcellularLocation>
</comment>
<keyword evidence="6" id="KW-0997">Cell inner membrane</keyword>
<evidence type="ECO:0000256" key="6">
    <source>
        <dbReference type="ARBA" id="ARBA00022519"/>
    </source>
</evidence>
<evidence type="ECO:0000259" key="19">
    <source>
        <dbReference type="Pfam" id="PF13614"/>
    </source>
</evidence>
<evidence type="ECO:0000259" key="18">
    <source>
        <dbReference type="Pfam" id="PF02706"/>
    </source>
</evidence>
<feature type="coiled-coil region" evidence="16">
    <location>
        <begin position="271"/>
        <end position="298"/>
    </location>
</feature>
<keyword evidence="16" id="KW-0175">Coiled coil</keyword>
<keyword evidence="22" id="KW-1185">Reference proteome</keyword>
<protein>
    <recommendedName>
        <fullName evidence="4">non-specific protein-tyrosine kinase</fullName>
        <ecNumber evidence="4">2.7.10.2</ecNumber>
    </recommendedName>
</protein>
<dbReference type="SUPFAM" id="SSF52540">
    <property type="entry name" value="P-loop containing nucleoside triphosphate hydrolases"/>
    <property type="match status" value="1"/>
</dbReference>
<evidence type="ECO:0000313" key="21">
    <source>
        <dbReference type="EMBL" id="MCP8886210.1"/>
    </source>
</evidence>
<dbReference type="InterPro" id="IPR027417">
    <property type="entry name" value="P-loop_NTPase"/>
</dbReference>